<dbReference type="InterPro" id="IPR017441">
    <property type="entry name" value="Protein_kinase_ATP_BS"/>
</dbReference>
<feature type="transmembrane region" description="Helical" evidence="4">
    <location>
        <begin position="349"/>
        <end position="373"/>
    </location>
</feature>
<keyword evidence="3" id="KW-0067">ATP-binding</keyword>
<dbReference type="Pfam" id="PF07714">
    <property type="entry name" value="PK_Tyr_Ser-Thr"/>
    <property type="match status" value="3"/>
</dbReference>
<evidence type="ECO:0000256" key="3">
    <source>
        <dbReference type="PROSITE-ProRule" id="PRU10141"/>
    </source>
</evidence>
<dbReference type="Gene3D" id="1.10.510.10">
    <property type="entry name" value="Transferase(Phosphotransferase) domain 1"/>
    <property type="match status" value="2"/>
</dbReference>
<evidence type="ECO:0000313" key="6">
    <source>
        <dbReference type="EMBL" id="CAL8116312.1"/>
    </source>
</evidence>
<keyword evidence="4" id="KW-0472">Membrane</keyword>
<dbReference type="Gene3D" id="3.30.200.20">
    <property type="entry name" value="Phosphorylase Kinase, domain 1"/>
    <property type="match status" value="1"/>
</dbReference>
<feature type="domain" description="Protein kinase" evidence="5">
    <location>
        <begin position="1"/>
        <end position="259"/>
    </location>
</feature>
<comment type="subcellular location">
    <subcellularLocation>
        <location evidence="1">Membrane</location>
        <topology evidence="1">Single-pass membrane protein</topology>
    </subcellularLocation>
</comment>
<feature type="transmembrane region" description="Helical" evidence="4">
    <location>
        <begin position="313"/>
        <end position="337"/>
    </location>
</feature>
<comment type="caution">
    <text evidence="6">The sequence shown here is derived from an EMBL/GenBank/DDBJ whole genome shotgun (WGS) entry which is preliminary data.</text>
</comment>
<dbReference type="PROSITE" id="PS50011">
    <property type="entry name" value="PROTEIN_KINASE_DOM"/>
    <property type="match status" value="2"/>
</dbReference>
<feature type="domain" description="Protein kinase" evidence="5">
    <location>
        <begin position="483"/>
        <end position="774"/>
    </location>
</feature>
<name>A0ABP1R026_9HEXA</name>
<dbReference type="EMBL" id="CAXLJM020000053">
    <property type="protein sequence ID" value="CAL8116312.1"/>
    <property type="molecule type" value="Genomic_DNA"/>
</dbReference>
<proteinExistence type="predicted"/>
<keyword evidence="4" id="KW-1133">Transmembrane helix</keyword>
<evidence type="ECO:0000256" key="4">
    <source>
        <dbReference type="SAM" id="Phobius"/>
    </source>
</evidence>
<dbReference type="PROSITE" id="PS00107">
    <property type="entry name" value="PROTEIN_KINASE_ATP"/>
    <property type="match status" value="1"/>
</dbReference>
<gene>
    <name evidence="6" type="ORF">ODALV1_LOCUS17229</name>
</gene>
<evidence type="ECO:0000313" key="7">
    <source>
        <dbReference type="Proteomes" id="UP001642540"/>
    </source>
</evidence>
<dbReference type="CDD" id="cd00192">
    <property type="entry name" value="PTKc"/>
    <property type="match status" value="1"/>
</dbReference>
<protein>
    <recommendedName>
        <fullName evidence="5">Protein kinase domain-containing protein</fullName>
    </recommendedName>
</protein>
<evidence type="ECO:0000256" key="2">
    <source>
        <dbReference type="ARBA" id="ARBA00051243"/>
    </source>
</evidence>
<keyword evidence="4" id="KW-0812">Transmembrane</keyword>
<evidence type="ECO:0000259" key="5">
    <source>
        <dbReference type="PROSITE" id="PS50011"/>
    </source>
</evidence>
<comment type="catalytic activity">
    <reaction evidence="2">
        <text>L-tyrosyl-[protein] + ATP = O-phospho-L-tyrosyl-[protein] + ADP + H(+)</text>
        <dbReference type="Rhea" id="RHEA:10596"/>
        <dbReference type="Rhea" id="RHEA-COMP:10136"/>
        <dbReference type="Rhea" id="RHEA-COMP:20101"/>
        <dbReference type="ChEBI" id="CHEBI:15378"/>
        <dbReference type="ChEBI" id="CHEBI:30616"/>
        <dbReference type="ChEBI" id="CHEBI:46858"/>
        <dbReference type="ChEBI" id="CHEBI:61978"/>
        <dbReference type="ChEBI" id="CHEBI:456216"/>
        <dbReference type="EC" id="2.7.10.1"/>
    </reaction>
</comment>
<dbReference type="InterPro" id="IPR000719">
    <property type="entry name" value="Prot_kinase_dom"/>
</dbReference>
<feature type="binding site" evidence="3">
    <location>
        <position position="516"/>
    </location>
    <ligand>
        <name>ATP</name>
        <dbReference type="ChEBI" id="CHEBI:30616"/>
    </ligand>
</feature>
<feature type="transmembrane region" description="Helical" evidence="4">
    <location>
        <begin position="274"/>
        <end position="293"/>
    </location>
</feature>
<keyword evidence="3" id="KW-0547">Nucleotide-binding</keyword>
<dbReference type="InterPro" id="IPR001245">
    <property type="entry name" value="Ser-Thr/Tyr_kinase_cat_dom"/>
</dbReference>
<accession>A0ABP1R026</accession>
<keyword evidence="7" id="KW-1185">Reference proteome</keyword>
<dbReference type="Proteomes" id="UP001642540">
    <property type="component" value="Unassembled WGS sequence"/>
</dbReference>
<dbReference type="PANTHER" id="PTHR24416:SF600">
    <property type="entry name" value="PDGF- AND VEGF-RECEPTOR RELATED, ISOFORM J"/>
    <property type="match status" value="1"/>
</dbReference>
<dbReference type="PROSITE" id="PS00109">
    <property type="entry name" value="PROTEIN_KINASE_TYR"/>
    <property type="match status" value="1"/>
</dbReference>
<dbReference type="PANTHER" id="PTHR24416">
    <property type="entry name" value="TYROSINE-PROTEIN KINASE RECEPTOR"/>
    <property type="match status" value="1"/>
</dbReference>
<evidence type="ECO:0000256" key="1">
    <source>
        <dbReference type="ARBA" id="ARBA00004167"/>
    </source>
</evidence>
<organism evidence="6 7">
    <name type="scientific">Orchesella dallaii</name>
    <dbReference type="NCBI Taxonomy" id="48710"/>
    <lineage>
        <taxon>Eukaryota</taxon>
        <taxon>Metazoa</taxon>
        <taxon>Ecdysozoa</taxon>
        <taxon>Arthropoda</taxon>
        <taxon>Hexapoda</taxon>
        <taxon>Collembola</taxon>
        <taxon>Entomobryomorpha</taxon>
        <taxon>Entomobryoidea</taxon>
        <taxon>Orchesellidae</taxon>
        <taxon>Orchesellinae</taxon>
        <taxon>Orchesella</taxon>
    </lineage>
</organism>
<dbReference type="InterPro" id="IPR008266">
    <property type="entry name" value="Tyr_kinase_AS"/>
</dbReference>
<sequence>MCVYAIQFPAKSTTVHYVKIIVWYLAKTYITIAVYYFIREIRKEAEIESGFRDLDDYELKQFENGEEYSISRSNVDNMQMKPFLDRIQYVKYKEEEFEISLLELQLELCAFGNIQNFLKSQRGTFVDLNDEEENSATIISHIAIPLNTDEDLISTKDLSPLPWRWLALETIVDMCFSTQSDIWSYGVTLWELFQLGETPWQGYNFGLDFVKELKHGKRMKKPTYANSAIYQMMLNCWDECPQKRPTFQKLSEDFKAIFLELNCKHLPTNGVLRWGSLVGAICGESFMLIHLLIEVTNHFGFWLKSYNEAPFEYYLRLFLWTTYGSQVFISFALYILLFKAAGKKSISLLKIYIGGSTVNILVILITTWSYAIYFPVNLPNARYTLITVDATFKAYVIYCVKRFISELKNEANIATGFRDLSDYELLEFEKGKEDESNQNQRRYENVKKSNKINDKDKQWLLEKVLYAKYRKEDFEISLDVLEIDWSIPLGCGAYGTVYRALLKRKLEAEELPVAVKTTNPLFSNAEHFKVLLSELKMMTFIGDHENIVNLIGACTESIQQRKLFIVVELCAFGSLQTYLRSQRGRFLDLIEEPSSQNVSVALNLNNDDEEMMTTTKELVKWAKEIADGMYFLGTLKVIHGDLAARNVLLTEDRVAKITDFGLSRRLYNYDVYVKTQKVTYLMYGCINIVYKNILYRKLLMLLQNPIPWRWLALEAITDRIFSTHSDIWSYGVTLWEVFQLGEVPWPGYKFCIDFVKELKNGKRLSKPVYANASM</sequence>
<reference evidence="6 7" key="1">
    <citation type="submission" date="2024-08" db="EMBL/GenBank/DDBJ databases">
        <authorList>
            <person name="Cucini C."/>
            <person name="Frati F."/>
        </authorList>
    </citation>
    <scope>NUCLEOTIDE SEQUENCE [LARGE SCALE GENOMIC DNA]</scope>
</reference>
<dbReference type="SUPFAM" id="SSF56112">
    <property type="entry name" value="Protein kinase-like (PK-like)"/>
    <property type="match status" value="2"/>
</dbReference>
<feature type="transmembrane region" description="Helical" evidence="4">
    <location>
        <begin position="20"/>
        <end position="38"/>
    </location>
</feature>
<dbReference type="InterPro" id="IPR011009">
    <property type="entry name" value="Kinase-like_dom_sf"/>
</dbReference>
<dbReference type="InterPro" id="IPR050122">
    <property type="entry name" value="RTK"/>
</dbReference>